<dbReference type="NCBIfam" id="NF006055">
    <property type="entry name" value="PRK08203.1"/>
    <property type="match status" value="1"/>
</dbReference>
<dbReference type="AlphaFoldDB" id="A0A563DWE7"/>
<protein>
    <submittedName>
        <fullName evidence="5">8-oxoguanine deaminase</fullName>
        <ecNumber evidence="5">3.5.4.32</ecNumber>
    </submittedName>
</protein>
<evidence type="ECO:0000259" key="4">
    <source>
        <dbReference type="Pfam" id="PF01979"/>
    </source>
</evidence>
<dbReference type="Pfam" id="PF01979">
    <property type="entry name" value="Amidohydro_1"/>
    <property type="match status" value="1"/>
</dbReference>
<dbReference type="Gene3D" id="2.30.40.10">
    <property type="entry name" value="Urease, subunit C, domain 1"/>
    <property type="match status" value="1"/>
</dbReference>
<accession>A0A563DWE7</accession>
<keyword evidence="3" id="KW-0862">Zinc</keyword>
<dbReference type="GO" id="GO:0046872">
    <property type="term" value="F:metal ion binding"/>
    <property type="evidence" value="ECO:0007669"/>
    <property type="project" value="UniProtKB-KW"/>
</dbReference>
<reference evidence="5 6" key="2">
    <citation type="submission" date="2019-08" db="EMBL/GenBank/DDBJ databases">
        <title>Jejuicoccus antrihumi gen. nov., sp. nov., a new member of the family Dermacoccaceae isolated from a cave.</title>
        <authorList>
            <person name="Schumann P."/>
            <person name="Kim I.S."/>
        </authorList>
    </citation>
    <scope>NUCLEOTIDE SEQUENCE [LARGE SCALE GENOMIC DNA]</scope>
    <source>
        <strain evidence="5 6">C5-26</strain>
    </source>
</reference>
<name>A0A563DWE7_9MICO</name>
<dbReference type="CDD" id="cd01298">
    <property type="entry name" value="ATZ_TRZ_like"/>
    <property type="match status" value="1"/>
</dbReference>
<evidence type="ECO:0000313" key="6">
    <source>
        <dbReference type="Proteomes" id="UP000320244"/>
    </source>
</evidence>
<reference evidence="5 6" key="1">
    <citation type="submission" date="2019-05" db="EMBL/GenBank/DDBJ databases">
        <authorList>
            <person name="Lee S.D."/>
        </authorList>
    </citation>
    <scope>NUCLEOTIDE SEQUENCE [LARGE SCALE GENOMIC DNA]</scope>
    <source>
        <strain evidence="5 6">C5-26</strain>
    </source>
</reference>
<dbReference type="OrthoDB" id="3189065at2"/>
<proteinExistence type="predicted"/>
<comment type="caution">
    <text evidence="5">The sequence shown here is derived from an EMBL/GenBank/DDBJ whole genome shotgun (WGS) entry which is preliminary data.</text>
</comment>
<organism evidence="5 6">
    <name type="scientific">Leekyejoonella antrihumi</name>
    <dbReference type="NCBI Taxonomy" id="1660198"/>
    <lineage>
        <taxon>Bacteria</taxon>
        <taxon>Bacillati</taxon>
        <taxon>Actinomycetota</taxon>
        <taxon>Actinomycetes</taxon>
        <taxon>Micrococcales</taxon>
        <taxon>Dermacoccaceae</taxon>
        <taxon>Leekyejoonella</taxon>
    </lineage>
</organism>
<dbReference type="InterPro" id="IPR006680">
    <property type="entry name" value="Amidohydro-rel"/>
</dbReference>
<sequence>MTVPQGRRTILDGCTVVTMDPDRTEHRVGHVVLESGRITGVGAGPAPEATDAEVIDARGCVATPGLVNAHHHLYQWVTRGMAVDDTLFDWLVTLYPVWGGIDEDIVRASATAGLAWLARTGCTTTMDHHYVFPKDGGDLLGAEIDAASQVGLRFLPTRGSMDLGRRDGGLPPDHVVEDIDTILAASMQAVDRWHDDSPDSMLRIGLAPCSPFSVTGDLLRASAELARDQGVRLHTHLAETLDEEEFCRDRFGCSPVEYMESLGWLGGDVWIAHGIHLDDDAVRKVGASGTGVAHCPSSNGRLGAGICRSRDLRDAGAPVGLGVDGSASNEASDLLSEARMALLFARAKGGPKALSVRDTLEMATIGGARALGWDRDIGSLEVGKQADIALWRVDTLPHVDILDAVAGLVLGSNPPLERLLVAGRTVVERDRLVTVDEDTVTARSAAASRTLLARAGVSA</sequence>
<dbReference type="EC" id="3.5.4.32" evidence="5"/>
<dbReference type="PANTHER" id="PTHR43794">
    <property type="entry name" value="AMINOHYDROLASE SSNA-RELATED"/>
    <property type="match status" value="1"/>
</dbReference>
<dbReference type="InterPro" id="IPR032466">
    <property type="entry name" value="Metal_Hydrolase"/>
</dbReference>
<evidence type="ECO:0000313" key="5">
    <source>
        <dbReference type="EMBL" id="TWP34536.1"/>
    </source>
</evidence>
<dbReference type="InterPro" id="IPR050287">
    <property type="entry name" value="MTA/SAH_deaminase"/>
</dbReference>
<dbReference type="PANTHER" id="PTHR43794:SF11">
    <property type="entry name" value="AMIDOHYDROLASE-RELATED DOMAIN-CONTAINING PROTEIN"/>
    <property type="match status" value="1"/>
</dbReference>
<dbReference type="Gene3D" id="3.20.20.140">
    <property type="entry name" value="Metal-dependent hydrolases"/>
    <property type="match status" value="1"/>
</dbReference>
<dbReference type="SUPFAM" id="SSF51338">
    <property type="entry name" value="Composite domain of metallo-dependent hydrolases"/>
    <property type="match status" value="1"/>
</dbReference>
<evidence type="ECO:0000256" key="3">
    <source>
        <dbReference type="ARBA" id="ARBA00022833"/>
    </source>
</evidence>
<dbReference type="EMBL" id="VCQV01000026">
    <property type="protein sequence ID" value="TWP34536.1"/>
    <property type="molecule type" value="Genomic_DNA"/>
</dbReference>
<keyword evidence="2 5" id="KW-0378">Hydrolase</keyword>
<dbReference type="RefSeq" id="WP_146318539.1">
    <property type="nucleotide sequence ID" value="NZ_VCQV01000026.1"/>
</dbReference>
<dbReference type="InterPro" id="IPR011059">
    <property type="entry name" value="Metal-dep_hydrolase_composite"/>
</dbReference>
<feature type="domain" description="Amidohydrolase-related" evidence="4">
    <location>
        <begin position="62"/>
        <end position="399"/>
    </location>
</feature>
<gene>
    <name evidence="5" type="ORF">FGL98_16700</name>
</gene>
<evidence type="ECO:0000256" key="1">
    <source>
        <dbReference type="ARBA" id="ARBA00022723"/>
    </source>
</evidence>
<dbReference type="SUPFAM" id="SSF51556">
    <property type="entry name" value="Metallo-dependent hydrolases"/>
    <property type="match status" value="1"/>
</dbReference>
<dbReference type="FunFam" id="3.20.20.140:FF:000014">
    <property type="entry name" value="5-methylthioadenosine/S-adenosylhomocysteine deaminase"/>
    <property type="match status" value="1"/>
</dbReference>
<dbReference type="GO" id="GO:0102127">
    <property type="term" value="F:8-oxoguanine deaminase activity"/>
    <property type="evidence" value="ECO:0007669"/>
    <property type="project" value="UniProtKB-EC"/>
</dbReference>
<dbReference type="Proteomes" id="UP000320244">
    <property type="component" value="Unassembled WGS sequence"/>
</dbReference>
<dbReference type="GO" id="GO:0019239">
    <property type="term" value="F:deaminase activity"/>
    <property type="evidence" value="ECO:0007669"/>
    <property type="project" value="UniProtKB-ARBA"/>
</dbReference>
<keyword evidence="1" id="KW-0479">Metal-binding</keyword>
<keyword evidence="6" id="KW-1185">Reference proteome</keyword>
<evidence type="ECO:0000256" key="2">
    <source>
        <dbReference type="ARBA" id="ARBA00022801"/>
    </source>
</evidence>